<dbReference type="GO" id="GO:0005737">
    <property type="term" value="C:cytoplasm"/>
    <property type="evidence" value="ECO:0007669"/>
    <property type="project" value="UniProtKB-SubCell"/>
</dbReference>
<evidence type="ECO:0000313" key="7">
    <source>
        <dbReference type="Proteomes" id="UP000324800"/>
    </source>
</evidence>
<dbReference type="GO" id="GO:0034657">
    <property type="term" value="C:GID complex"/>
    <property type="evidence" value="ECO:0007669"/>
    <property type="project" value="TreeGrafter"/>
</dbReference>
<evidence type="ECO:0000256" key="2">
    <source>
        <dbReference type="ARBA" id="ARBA00004496"/>
    </source>
</evidence>
<dbReference type="GO" id="GO:0043161">
    <property type="term" value="P:proteasome-mediated ubiquitin-dependent protein catabolic process"/>
    <property type="evidence" value="ECO:0007669"/>
    <property type="project" value="TreeGrafter"/>
</dbReference>
<evidence type="ECO:0000256" key="3">
    <source>
        <dbReference type="ARBA" id="ARBA00022490"/>
    </source>
</evidence>
<dbReference type="EMBL" id="SNRW01002235">
    <property type="protein sequence ID" value="KAA6393425.1"/>
    <property type="molecule type" value="Genomic_DNA"/>
</dbReference>
<keyword evidence="3" id="KW-0963">Cytoplasm</keyword>
<dbReference type="InterPro" id="IPR038739">
    <property type="entry name" value="ARMC8/Vid28"/>
</dbReference>
<dbReference type="InterPro" id="IPR011989">
    <property type="entry name" value="ARM-like"/>
</dbReference>
<dbReference type="Gene3D" id="1.25.10.10">
    <property type="entry name" value="Leucine-rich Repeat Variant"/>
    <property type="match status" value="2"/>
</dbReference>
<dbReference type="OrthoDB" id="7537227at2759"/>
<dbReference type="PANTHER" id="PTHR15651:SF7">
    <property type="entry name" value="ARMADILLO REPEAT-CONTAINING PROTEIN 8"/>
    <property type="match status" value="1"/>
</dbReference>
<evidence type="ECO:0000256" key="4">
    <source>
        <dbReference type="ARBA" id="ARBA00022737"/>
    </source>
</evidence>
<dbReference type="PANTHER" id="PTHR15651">
    <property type="entry name" value="ARMADILLO REPEAT-CONTAINING PROTEIN 8"/>
    <property type="match status" value="1"/>
</dbReference>
<reference evidence="6 7" key="1">
    <citation type="submission" date="2019-03" db="EMBL/GenBank/DDBJ databases">
        <title>Single cell metagenomics reveals metabolic interactions within the superorganism composed of flagellate Streblomastix strix and complex community of Bacteroidetes bacteria on its surface.</title>
        <authorList>
            <person name="Treitli S.C."/>
            <person name="Kolisko M."/>
            <person name="Husnik F."/>
            <person name="Keeling P."/>
            <person name="Hampl V."/>
        </authorList>
    </citation>
    <scope>NUCLEOTIDE SEQUENCE [LARGE SCALE GENOMIC DNA]</scope>
    <source>
        <strain evidence="6">ST1C</strain>
    </source>
</reference>
<keyword evidence="5" id="KW-0539">Nucleus</keyword>
<evidence type="ECO:0008006" key="8">
    <source>
        <dbReference type="Google" id="ProtNLM"/>
    </source>
</evidence>
<evidence type="ECO:0000256" key="1">
    <source>
        <dbReference type="ARBA" id="ARBA00004123"/>
    </source>
</evidence>
<dbReference type="AlphaFoldDB" id="A0A5J4WGE8"/>
<comment type="caution">
    <text evidence="6">The sequence shown here is derived from an EMBL/GenBank/DDBJ whole genome shotgun (WGS) entry which is preliminary data.</text>
</comment>
<dbReference type="SUPFAM" id="SSF48371">
    <property type="entry name" value="ARM repeat"/>
    <property type="match status" value="1"/>
</dbReference>
<keyword evidence="4" id="KW-0677">Repeat</keyword>
<gene>
    <name evidence="6" type="ORF">EZS28_011048</name>
</gene>
<evidence type="ECO:0000313" key="6">
    <source>
        <dbReference type="EMBL" id="KAA6393425.1"/>
    </source>
</evidence>
<dbReference type="GO" id="GO:0005634">
    <property type="term" value="C:nucleus"/>
    <property type="evidence" value="ECO:0007669"/>
    <property type="project" value="UniProtKB-SubCell"/>
</dbReference>
<name>A0A5J4WGE8_9EUKA</name>
<dbReference type="InterPro" id="IPR016024">
    <property type="entry name" value="ARM-type_fold"/>
</dbReference>
<accession>A0A5J4WGE8</accession>
<comment type="subcellular location">
    <subcellularLocation>
        <location evidence="2">Cytoplasm</location>
    </subcellularLocation>
    <subcellularLocation>
        <location evidence="1">Nucleus</location>
    </subcellularLocation>
</comment>
<organism evidence="6 7">
    <name type="scientific">Streblomastix strix</name>
    <dbReference type="NCBI Taxonomy" id="222440"/>
    <lineage>
        <taxon>Eukaryota</taxon>
        <taxon>Metamonada</taxon>
        <taxon>Preaxostyla</taxon>
        <taxon>Oxymonadida</taxon>
        <taxon>Streblomastigidae</taxon>
        <taxon>Streblomastix</taxon>
    </lineage>
</organism>
<dbReference type="Proteomes" id="UP000324800">
    <property type="component" value="Unassembled WGS sequence"/>
</dbReference>
<proteinExistence type="predicted"/>
<sequence>MAKNSNQIISQAVQQELLKRNVDEDDDEKKQLKLINLNPYPGLIRLLDHSDENVVSDAISSIYNLLQCGTDTTPSDLLHPHFEKISAAGIEKLLELFQKSNQNTKVKDKIALCIGRLFRAKEIQNQQMKEQVIGYLISLLYVPDQWAIDQSQIVCMGLVQNEDHPDENVVSDSISSIYNLLQCGTDTTPSDLLHPHFEIIQEEDGIEKLLELFQKSNQNTKVKDKIALCIGRLFRAKEIQNQQMKEQVIGYLISLLYVPDQWAIDQSQIVCMGLVQNEDHPDENVVSDSISSIYNLLLFGTNTSPLDSQHPHFKQISEADGIEKMILLFLRSDQNQNIKDTSALCIGILF</sequence>
<protein>
    <recommendedName>
        <fullName evidence="8">Armadillo-type fold</fullName>
    </recommendedName>
</protein>
<evidence type="ECO:0000256" key="5">
    <source>
        <dbReference type="ARBA" id="ARBA00023242"/>
    </source>
</evidence>